<accession>S3DEH2</accession>
<dbReference type="OrthoDB" id="5126078at2759"/>
<organism evidence="1 2">
    <name type="scientific">Glarea lozoyensis (strain ATCC 20868 / MF5171)</name>
    <dbReference type="NCBI Taxonomy" id="1116229"/>
    <lineage>
        <taxon>Eukaryota</taxon>
        <taxon>Fungi</taxon>
        <taxon>Dikarya</taxon>
        <taxon>Ascomycota</taxon>
        <taxon>Pezizomycotina</taxon>
        <taxon>Leotiomycetes</taxon>
        <taxon>Helotiales</taxon>
        <taxon>Helotiaceae</taxon>
        <taxon>Glarea</taxon>
    </lineage>
</organism>
<proteinExistence type="predicted"/>
<dbReference type="AlphaFoldDB" id="S3DEH2"/>
<sequence length="212" mass="23925">MQIVILPYCSFQDQYLFLQQTRNRKCPLSNPTASSGLPSKKHYQDAYLVAPSTDYENRALLKVLLYTQLFTAAENYVVNFQQQSADIVLSHFGDGGFKPRALCFARCDAGDSGLRELESRAREVCALCVGEVGEVFAVTMVGVGVRIWRYDCVKGLVPSWGREGKDGSYGKRSFEDDDLSQYRDLGDEAERELLERLFESMKGIQPDLLNHE</sequence>
<dbReference type="Proteomes" id="UP000016922">
    <property type="component" value="Unassembled WGS sequence"/>
</dbReference>
<dbReference type="STRING" id="1116229.S3DEH2"/>
<name>S3DEH2_GLAL2</name>
<dbReference type="EMBL" id="KE145372">
    <property type="protein sequence ID" value="EPE25068.1"/>
    <property type="molecule type" value="Genomic_DNA"/>
</dbReference>
<keyword evidence="2" id="KW-1185">Reference proteome</keyword>
<gene>
    <name evidence="1" type="ORF">GLAREA_11649</name>
</gene>
<reference evidence="1 2" key="1">
    <citation type="journal article" date="2013" name="BMC Genomics">
        <title>Genomics-driven discovery of the pneumocandin biosynthetic gene cluster in the fungus Glarea lozoyensis.</title>
        <authorList>
            <person name="Chen L."/>
            <person name="Yue Q."/>
            <person name="Zhang X."/>
            <person name="Xiang M."/>
            <person name="Wang C."/>
            <person name="Li S."/>
            <person name="Che Y."/>
            <person name="Ortiz-Lopez F.J."/>
            <person name="Bills G.F."/>
            <person name="Liu X."/>
            <person name="An Z."/>
        </authorList>
    </citation>
    <scope>NUCLEOTIDE SEQUENCE [LARGE SCALE GENOMIC DNA]</scope>
    <source>
        <strain evidence="2">ATCC 20868 / MF5171</strain>
    </source>
</reference>
<dbReference type="HOGENOM" id="CLU_1299829_0_0_1"/>
<evidence type="ECO:0000313" key="2">
    <source>
        <dbReference type="Proteomes" id="UP000016922"/>
    </source>
</evidence>
<dbReference type="KEGG" id="glz:GLAREA_11649"/>
<dbReference type="RefSeq" id="XP_008087983.1">
    <property type="nucleotide sequence ID" value="XM_008089792.1"/>
</dbReference>
<evidence type="ECO:0000313" key="1">
    <source>
        <dbReference type="EMBL" id="EPE25068.1"/>
    </source>
</evidence>
<dbReference type="GeneID" id="19470690"/>
<protein>
    <submittedName>
        <fullName evidence="1">Uncharacterized protein</fullName>
    </submittedName>
</protein>